<protein>
    <submittedName>
        <fullName evidence="4">Uncharacterized protein LOC107478205</fullName>
    </submittedName>
</protein>
<dbReference type="InterPro" id="IPR005162">
    <property type="entry name" value="Retrotrans_gag_dom"/>
</dbReference>
<feature type="region of interest" description="Disordered" evidence="1">
    <location>
        <begin position="145"/>
        <end position="213"/>
    </location>
</feature>
<name>A0A6P4CM69_ARADU</name>
<dbReference type="PANTHER" id="PTHR33223">
    <property type="entry name" value="CCHC-TYPE DOMAIN-CONTAINING PROTEIN"/>
    <property type="match status" value="1"/>
</dbReference>
<sequence length="213" mass="24700">MMFMNKDCDPILCRTFPTFLDGVALIWFSNLPEGYISNFDELSDQFVNHFAASKIYVHNFDYLSTIKQGPNESLKDYMTRFAEATNEIPNINPEVHLHALKSGLQPRKFQESIVIAKPKTLVEFRKKATTQIEVEEFRTLRRADKPISNREEERQNWQSNGRTDQRTSRLTPKFDNYTPPKCKKGGHHKGHIELKTHQTPKQGRYISGPTTRG</sequence>
<feature type="domain" description="Retrotransposon gag" evidence="2">
    <location>
        <begin position="15"/>
        <end position="106"/>
    </location>
</feature>
<evidence type="ECO:0000259" key="2">
    <source>
        <dbReference type="Pfam" id="PF03732"/>
    </source>
</evidence>
<evidence type="ECO:0000313" key="4">
    <source>
        <dbReference type="RefSeq" id="XP_015953833.1"/>
    </source>
</evidence>
<dbReference type="Pfam" id="PF03732">
    <property type="entry name" value="Retrotrans_gag"/>
    <property type="match status" value="1"/>
</dbReference>
<reference evidence="4" key="2">
    <citation type="submission" date="2025-08" db="UniProtKB">
        <authorList>
            <consortium name="RefSeq"/>
        </authorList>
    </citation>
    <scope>IDENTIFICATION</scope>
    <source>
        <tissue evidence="4">Whole plant</tissue>
    </source>
</reference>
<evidence type="ECO:0000256" key="1">
    <source>
        <dbReference type="SAM" id="MobiDB-lite"/>
    </source>
</evidence>
<feature type="compositionally biased region" description="Basic residues" evidence="1">
    <location>
        <begin position="181"/>
        <end position="190"/>
    </location>
</feature>
<dbReference type="GeneID" id="107478205"/>
<evidence type="ECO:0000313" key="3">
    <source>
        <dbReference type="Proteomes" id="UP000515211"/>
    </source>
</evidence>
<proteinExistence type="predicted"/>
<dbReference type="AlphaFoldDB" id="A0A6P4CM69"/>
<gene>
    <name evidence="4" type="primary">LOC107478205</name>
</gene>
<dbReference type="KEGG" id="adu:107478205"/>
<dbReference type="RefSeq" id="XP_015953833.1">
    <property type="nucleotide sequence ID" value="XM_016098347.1"/>
</dbReference>
<dbReference type="PANTHER" id="PTHR33223:SF10">
    <property type="entry name" value="AMINOTRANSFERASE-LIKE PLANT MOBILE DOMAIN-CONTAINING PROTEIN"/>
    <property type="match status" value="1"/>
</dbReference>
<keyword evidence="3" id="KW-1185">Reference proteome</keyword>
<feature type="compositionally biased region" description="Basic and acidic residues" evidence="1">
    <location>
        <begin position="145"/>
        <end position="155"/>
    </location>
</feature>
<organism evidence="3 4">
    <name type="scientific">Arachis duranensis</name>
    <name type="common">Wild peanut</name>
    <dbReference type="NCBI Taxonomy" id="130453"/>
    <lineage>
        <taxon>Eukaryota</taxon>
        <taxon>Viridiplantae</taxon>
        <taxon>Streptophyta</taxon>
        <taxon>Embryophyta</taxon>
        <taxon>Tracheophyta</taxon>
        <taxon>Spermatophyta</taxon>
        <taxon>Magnoliopsida</taxon>
        <taxon>eudicotyledons</taxon>
        <taxon>Gunneridae</taxon>
        <taxon>Pentapetalae</taxon>
        <taxon>rosids</taxon>
        <taxon>fabids</taxon>
        <taxon>Fabales</taxon>
        <taxon>Fabaceae</taxon>
        <taxon>Papilionoideae</taxon>
        <taxon>50 kb inversion clade</taxon>
        <taxon>dalbergioids sensu lato</taxon>
        <taxon>Dalbergieae</taxon>
        <taxon>Pterocarpus clade</taxon>
        <taxon>Arachis</taxon>
    </lineage>
</organism>
<dbReference type="Proteomes" id="UP000515211">
    <property type="component" value="Chromosome 3"/>
</dbReference>
<reference evidence="3" key="1">
    <citation type="journal article" date="2016" name="Nat. Genet.">
        <title>The genome sequences of Arachis duranensis and Arachis ipaensis, the diploid ancestors of cultivated peanut.</title>
        <authorList>
            <person name="Bertioli D.J."/>
            <person name="Cannon S.B."/>
            <person name="Froenicke L."/>
            <person name="Huang G."/>
            <person name="Farmer A.D."/>
            <person name="Cannon E.K."/>
            <person name="Liu X."/>
            <person name="Gao D."/>
            <person name="Clevenger J."/>
            <person name="Dash S."/>
            <person name="Ren L."/>
            <person name="Moretzsohn M.C."/>
            <person name="Shirasawa K."/>
            <person name="Huang W."/>
            <person name="Vidigal B."/>
            <person name="Abernathy B."/>
            <person name="Chu Y."/>
            <person name="Niederhuth C.E."/>
            <person name="Umale P."/>
            <person name="Araujo A.C."/>
            <person name="Kozik A."/>
            <person name="Kim K.D."/>
            <person name="Burow M.D."/>
            <person name="Varshney R.K."/>
            <person name="Wang X."/>
            <person name="Zhang X."/>
            <person name="Barkley N."/>
            <person name="Guimaraes P.M."/>
            <person name="Isobe S."/>
            <person name="Guo B."/>
            <person name="Liao B."/>
            <person name="Stalker H.T."/>
            <person name="Schmitz R.J."/>
            <person name="Scheffler B.E."/>
            <person name="Leal-Bertioli S.C."/>
            <person name="Xun X."/>
            <person name="Jackson S.A."/>
            <person name="Michelmore R."/>
            <person name="Ozias-Akins P."/>
        </authorList>
    </citation>
    <scope>NUCLEOTIDE SEQUENCE [LARGE SCALE GENOMIC DNA]</scope>
    <source>
        <strain evidence="3">cv. V14167</strain>
    </source>
</reference>
<accession>A0A6P4CM69</accession>